<keyword evidence="1" id="KW-0472">Membrane</keyword>
<keyword evidence="1" id="KW-1133">Transmembrane helix</keyword>
<gene>
    <name evidence="2" type="ORF">PSS4_v1_210058</name>
</gene>
<reference evidence="2" key="1">
    <citation type="submission" date="2015-10" db="EMBL/GenBank/DDBJ databases">
        <authorList>
            <person name="Gilbert D.G."/>
        </authorList>
    </citation>
    <scope>NUCLEOTIDE SEQUENCE</scope>
    <source>
        <strain evidence="2">Phyl III-seqv23</strain>
    </source>
</reference>
<accession>A0A0S4U495</accession>
<sequence length="75" mass="7612">MDKKSLLITASIIAVATVICAVGSSIGVSSDVLWLVAGGAAVALALYVSGASPSRWHQPRGLPLPSGDICKGIFF</sequence>
<proteinExistence type="predicted"/>
<dbReference type="AlphaFoldDB" id="A0A0S4U495"/>
<evidence type="ECO:0008006" key="3">
    <source>
        <dbReference type="Google" id="ProtNLM"/>
    </source>
</evidence>
<protein>
    <recommendedName>
        <fullName evidence="3">Transmembrane protein</fullName>
    </recommendedName>
</protein>
<dbReference type="EMBL" id="LN899821">
    <property type="protein sequence ID" value="CUV17017.1"/>
    <property type="molecule type" value="Genomic_DNA"/>
</dbReference>
<name>A0A0S4U495_RALSL</name>
<organism evidence="2">
    <name type="scientific">Ralstonia solanacearum</name>
    <name type="common">Pseudomonas solanacearum</name>
    <dbReference type="NCBI Taxonomy" id="305"/>
    <lineage>
        <taxon>Bacteria</taxon>
        <taxon>Pseudomonadati</taxon>
        <taxon>Pseudomonadota</taxon>
        <taxon>Betaproteobacteria</taxon>
        <taxon>Burkholderiales</taxon>
        <taxon>Burkholderiaceae</taxon>
        <taxon>Ralstonia</taxon>
        <taxon>Ralstonia solanacearum species complex</taxon>
    </lineage>
</organism>
<feature type="transmembrane region" description="Helical" evidence="1">
    <location>
        <begin position="7"/>
        <end position="26"/>
    </location>
</feature>
<evidence type="ECO:0000313" key="2">
    <source>
        <dbReference type="EMBL" id="CUV17017.1"/>
    </source>
</evidence>
<feature type="transmembrane region" description="Helical" evidence="1">
    <location>
        <begin position="32"/>
        <end position="50"/>
    </location>
</feature>
<evidence type="ECO:0000256" key="1">
    <source>
        <dbReference type="SAM" id="Phobius"/>
    </source>
</evidence>
<keyword evidence="1" id="KW-0812">Transmembrane</keyword>